<feature type="modified residue" description="4-aspartylphosphate" evidence="12">
    <location>
        <position position="579"/>
    </location>
</feature>
<evidence type="ECO:0000256" key="13">
    <source>
        <dbReference type="SAM" id="Phobius"/>
    </source>
</evidence>
<dbReference type="CDD" id="cd06225">
    <property type="entry name" value="HAMP"/>
    <property type="match status" value="1"/>
</dbReference>
<dbReference type="Proteomes" id="UP000327424">
    <property type="component" value="Chromosome"/>
</dbReference>
<dbReference type="Gene3D" id="3.40.50.2300">
    <property type="match status" value="1"/>
</dbReference>
<dbReference type="GO" id="GO:0005524">
    <property type="term" value="F:ATP binding"/>
    <property type="evidence" value="ECO:0007669"/>
    <property type="project" value="UniProtKB-KW"/>
</dbReference>
<dbReference type="InterPro" id="IPR001789">
    <property type="entry name" value="Sig_transdc_resp-reg_receiver"/>
</dbReference>
<comment type="catalytic activity">
    <reaction evidence="1">
        <text>ATP + protein L-histidine = ADP + protein N-phospho-L-histidine.</text>
        <dbReference type="EC" id="2.7.13.3"/>
    </reaction>
</comment>
<dbReference type="AlphaFoldDB" id="A0A5J6WFQ2"/>
<dbReference type="OrthoDB" id="9810730at2"/>
<feature type="domain" description="Histidine kinase" evidence="14">
    <location>
        <begin position="285"/>
        <end position="506"/>
    </location>
</feature>
<dbReference type="SUPFAM" id="SSF47384">
    <property type="entry name" value="Homodimeric domain of signal transducing histidine kinase"/>
    <property type="match status" value="1"/>
</dbReference>
<dbReference type="PROSITE" id="PS50110">
    <property type="entry name" value="RESPONSE_REGULATORY"/>
    <property type="match status" value="1"/>
</dbReference>
<name>A0A5J6WFQ2_MORMI</name>
<dbReference type="CDD" id="cd00082">
    <property type="entry name" value="HisKA"/>
    <property type="match status" value="1"/>
</dbReference>
<comment type="subcellular location">
    <subcellularLocation>
        <location evidence="2">Membrane</location>
    </subcellularLocation>
</comment>
<evidence type="ECO:0000259" key="14">
    <source>
        <dbReference type="PROSITE" id="PS50109"/>
    </source>
</evidence>
<feature type="transmembrane region" description="Helical" evidence="13">
    <location>
        <begin position="148"/>
        <end position="166"/>
    </location>
</feature>
<dbReference type="InterPro" id="IPR036890">
    <property type="entry name" value="HATPase_C_sf"/>
</dbReference>
<evidence type="ECO:0000256" key="3">
    <source>
        <dbReference type="ARBA" id="ARBA00012438"/>
    </source>
</evidence>
<dbReference type="EC" id="2.7.13.3" evidence="3"/>
<keyword evidence="7" id="KW-0418">Kinase</keyword>
<dbReference type="InterPro" id="IPR004358">
    <property type="entry name" value="Sig_transdc_His_kin-like_C"/>
</dbReference>
<dbReference type="SUPFAM" id="SSF52172">
    <property type="entry name" value="CheY-like"/>
    <property type="match status" value="1"/>
</dbReference>
<evidence type="ECO:0000256" key="10">
    <source>
        <dbReference type="ARBA" id="ARBA00064003"/>
    </source>
</evidence>
<dbReference type="PRINTS" id="PR00344">
    <property type="entry name" value="BCTRLSENSOR"/>
</dbReference>
<dbReference type="InterPro" id="IPR005467">
    <property type="entry name" value="His_kinase_dom"/>
</dbReference>
<evidence type="ECO:0000256" key="8">
    <source>
        <dbReference type="ARBA" id="ARBA00022840"/>
    </source>
</evidence>
<evidence type="ECO:0000256" key="2">
    <source>
        <dbReference type="ARBA" id="ARBA00004370"/>
    </source>
</evidence>
<dbReference type="InterPro" id="IPR003661">
    <property type="entry name" value="HisK_dim/P_dom"/>
</dbReference>
<dbReference type="Gene3D" id="1.10.287.130">
    <property type="match status" value="1"/>
</dbReference>
<dbReference type="InterPro" id="IPR011006">
    <property type="entry name" value="CheY-like_superfamily"/>
</dbReference>
<dbReference type="Pfam" id="PF00672">
    <property type="entry name" value="HAMP"/>
    <property type="match status" value="1"/>
</dbReference>
<evidence type="ECO:0000256" key="12">
    <source>
        <dbReference type="PROSITE-ProRule" id="PRU00169"/>
    </source>
</evidence>
<keyword evidence="13" id="KW-0812">Transmembrane</keyword>
<dbReference type="Pfam" id="PF00512">
    <property type="entry name" value="HisKA"/>
    <property type="match status" value="1"/>
</dbReference>
<dbReference type="Pfam" id="PF00072">
    <property type="entry name" value="Response_reg"/>
    <property type="match status" value="1"/>
</dbReference>
<comment type="subunit">
    <text evidence="10">At low DSF concentrations, interacts with RpfF.</text>
</comment>
<keyword evidence="6" id="KW-0547">Nucleotide-binding</keyword>
<keyword evidence="8" id="KW-0067">ATP-binding</keyword>
<dbReference type="SMART" id="SM00304">
    <property type="entry name" value="HAMP"/>
    <property type="match status" value="1"/>
</dbReference>
<dbReference type="RefSeq" id="WP_019441283.1">
    <property type="nucleotide sequence ID" value="NZ_ALOE01000015.1"/>
</dbReference>
<evidence type="ECO:0000256" key="6">
    <source>
        <dbReference type="ARBA" id="ARBA00022741"/>
    </source>
</evidence>
<protein>
    <recommendedName>
        <fullName evidence="11">Sensory/regulatory protein RpfC</fullName>
        <ecNumber evidence="3">2.7.13.3</ecNumber>
    </recommendedName>
</protein>
<keyword evidence="13" id="KW-0472">Membrane</keyword>
<reference evidence="17 18" key="1">
    <citation type="submission" date="2019-09" db="EMBL/GenBank/DDBJ databases">
        <title>Hybrid Assembly of the complete Genome of the Deep-Sea Bacterium Moritella marina from long Nanopore and Illumina reads.</title>
        <authorList>
            <person name="Magin S."/>
            <person name="Georgoulis A."/>
            <person name="Papadimitriou K."/>
            <person name="Iliakis G."/>
            <person name="Vorgias C.E."/>
        </authorList>
    </citation>
    <scope>NUCLEOTIDE SEQUENCE [LARGE SCALE GENOMIC DNA]</scope>
    <source>
        <strain evidence="17 18">MP-1</strain>
    </source>
</reference>
<dbReference type="KEGG" id="mmaa:FR932_02380"/>
<organism evidence="17 18">
    <name type="scientific">Moritella marina ATCC 15381</name>
    <dbReference type="NCBI Taxonomy" id="1202962"/>
    <lineage>
        <taxon>Bacteria</taxon>
        <taxon>Pseudomonadati</taxon>
        <taxon>Pseudomonadota</taxon>
        <taxon>Gammaproteobacteria</taxon>
        <taxon>Alteromonadales</taxon>
        <taxon>Moritellaceae</taxon>
        <taxon>Moritella</taxon>
    </lineage>
</organism>
<dbReference type="EMBL" id="CP044399">
    <property type="protein sequence ID" value="QFI36759.1"/>
    <property type="molecule type" value="Genomic_DNA"/>
</dbReference>
<dbReference type="PROSITE" id="PS50885">
    <property type="entry name" value="HAMP"/>
    <property type="match status" value="1"/>
</dbReference>
<dbReference type="SMART" id="SM00388">
    <property type="entry name" value="HisKA"/>
    <property type="match status" value="1"/>
</dbReference>
<feature type="domain" description="HAMP" evidence="16">
    <location>
        <begin position="169"/>
        <end position="221"/>
    </location>
</feature>
<sequence length="658" mass="74035">MSIKFKLMVPVLIGFFVFTSVINWYWAPKLFNYAQADFREQMQNEIRSIESDVIRHLIASDFSALYSSLDYQKQLHQQNWAHLTLYDADKKQKYPLFSSNKAILAEQHPNHIRIDYPLVNENITIGYLVLHIDWTAKHEFTEQRIWELKIFLIVMMLLIICIELFMQNRLIQLPILKLKQATKELANGNFDISLPPVSKDEIGQLTENFNIMRNNILTSQESLLISKNEAMQSALQASNETNRANVMAKKISEMNEELLENIVTTNILAKKAEESNSAKSEFLANMSHEIRTPMNGVIGMLGLLLDTQLKDEQRHYAQVARASGESLLSLINDILDFSKIESGQLNLEVIDFDLHKMINDLSTLYAQQIKTKGLEFSCAMSSEVPAFIQGDPGRLRQVFTNLLGNAIKFTAQGEIIITVNLLSTTEHDSLIRFAIKDTGIGIPKSRQELLFDKFTQVDSSTTRQYCGTGLGLSISKQLSELMGGEIGIISAEGKGAEFWFTARFIKAQTQLISIPETKHVIAPTTHKNARILLAEDSLTNQLVAMGILKKLGFFADVVNNGEEAVHALENKTYDLVLMDCQMPIMDGYEAATLIRSSQSTQINHQVPIIAMTANAMQGDREKCLAAGMDDYITKPISPETLSKALNTWLTGDNTNEVV</sequence>
<dbReference type="CDD" id="cd16922">
    <property type="entry name" value="HATPase_EvgS-ArcB-TorS-like"/>
    <property type="match status" value="1"/>
</dbReference>
<dbReference type="Pfam" id="PF02518">
    <property type="entry name" value="HATPase_c"/>
    <property type="match status" value="1"/>
</dbReference>
<evidence type="ECO:0000256" key="11">
    <source>
        <dbReference type="ARBA" id="ARBA00068150"/>
    </source>
</evidence>
<dbReference type="FunFam" id="1.10.287.130:FF:000002">
    <property type="entry name" value="Two-component osmosensing histidine kinase"/>
    <property type="match status" value="1"/>
</dbReference>
<dbReference type="SUPFAM" id="SSF158472">
    <property type="entry name" value="HAMP domain-like"/>
    <property type="match status" value="1"/>
</dbReference>
<dbReference type="SMART" id="SM00448">
    <property type="entry name" value="REC"/>
    <property type="match status" value="1"/>
</dbReference>
<dbReference type="Gene3D" id="6.10.340.10">
    <property type="match status" value="1"/>
</dbReference>
<dbReference type="GO" id="GO:0016020">
    <property type="term" value="C:membrane"/>
    <property type="evidence" value="ECO:0007669"/>
    <property type="project" value="UniProtKB-SubCell"/>
</dbReference>
<proteinExistence type="predicted"/>
<keyword evidence="13" id="KW-1133">Transmembrane helix</keyword>
<keyword evidence="18" id="KW-1185">Reference proteome</keyword>
<feature type="transmembrane region" description="Helical" evidence="13">
    <location>
        <begin position="7"/>
        <end position="26"/>
    </location>
</feature>
<keyword evidence="9" id="KW-0902">Two-component regulatory system</keyword>
<dbReference type="SMART" id="SM00387">
    <property type="entry name" value="HATPase_c"/>
    <property type="match status" value="1"/>
</dbReference>
<dbReference type="InterPro" id="IPR003660">
    <property type="entry name" value="HAMP_dom"/>
</dbReference>
<dbReference type="CDD" id="cd17546">
    <property type="entry name" value="REC_hyHK_CKI1_RcsC-like"/>
    <property type="match status" value="1"/>
</dbReference>
<evidence type="ECO:0000259" key="16">
    <source>
        <dbReference type="PROSITE" id="PS50885"/>
    </source>
</evidence>
<evidence type="ECO:0000256" key="1">
    <source>
        <dbReference type="ARBA" id="ARBA00000085"/>
    </source>
</evidence>
<dbReference type="FunFam" id="3.30.565.10:FF:000010">
    <property type="entry name" value="Sensor histidine kinase RcsC"/>
    <property type="match status" value="1"/>
</dbReference>
<dbReference type="GO" id="GO:0000155">
    <property type="term" value="F:phosphorelay sensor kinase activity"/>
    <property type="evidence" value="ECO:0007669"/>
    <property type="project" value="InterPro"/>
</dbReference>
<dbReference type="InterPro" id="IPR003594">
    <property type="entry name" value="HATPase_dom"/>
</dbReference>
<dbReference type="SUPFAM" id="SSF55874">
    <property type="entry name" value="ATPase domain of HSP90 chaperone/DNA topoisomerase II/histidine kinase"/>
    <property type="match status" value="1"/>
</dbReference>
<evidence type="ECO:0000256" key="7">
    <source>
        <dbReference type="ARBA" id="ARBA00022777"/>
    </source>
</evidence>
<evidence type="ECO:0000256" key="4">
    <source>
        <dbReference type="ARBA" id="ARBA00022553"/>
    </source>
</evidence>
<evidence type="ECO:0000256" key="5">
    <source>
        <dbReference type="ARBA" id="ARBA00022679"/>
    </source>
</evidence>
<keyword evidence="4 12" id="KW-0597">Phosphoprotein</keyword>
<dbReference type="Gene3D" id="3.30.565.10">
    <property type="entry name" value="Histidine kinase-like ATPase, C-terminal domain"/>
    <property type="match status" value="1"/>
</dbReference>
<gene>
    <name evidence="17" type="ORF">FR932_02380</name>
</gene>
<evidence type="ECO:0000259" key="15">
    <source>
        <dbReference type="PROSITE" id="PS50110"/>
    </source>
</evidence>
<evidence type="ECO:0000313" key="18">
    <source>
        <dbReference type="Proteomes" id="UP000327424"/>
    </source>
</evidence>
<accession>A0A5J6WFQ2</accession>
<evidence type="ECO:0000313" key="17">
    <source>
        <dbReference type="EMBL" id="QFI36759.1"/>
    </source>
</evidence>
<dbReference type="PROSITE" id="PS50109">
    <property type="entry name" value="HIS_KIN"/>
    <property type="match status" value="1"/>
</dbReference>
<evidence type="ECO:0000256" key="9">
    <source>
        <dbReference type="ARBA" id="ARBA00023012"/>
    </source>
</evidence>
<dbReference type="PANTHER" id="PTHR45339">
    <property type="entry name" value="HYBRID SIGNAL TRANSDUCTION HISTIDINE KINASE J"/>
    <property type="match status" value="1"/>
</dbReference>
<dbReference type="InterPro" id="IPR036097">
    <property type="entry name" value="HisK_dim/P_sf"/>
</dbReference>
<feature type="domain" description="Response regulatory" evidence="15">
    <location>
        <begin position="530"/>
        <end position="649"/>
    </location>
</feature>
<dbReference type="PANTHER" id="PTHR45339:SF1">
    <property type="entry name" value="HYBRID SIGNAL TRANSDUCTION HISTIDINE KINASE J"/>
    <property type="match status" value="1"/>
</dbReference>
<keyword evidence="5" id="KW-0808">Transferase</keyword>